<evidence type="ECO:0000256" key="2">
    <source>
        <dbReference type="ARBA" id="ARBA00007532"/>
    </source>
</evidence>
<comment type="caution">
    <text evidence="19">The sequence shown here is derived from an EMBL/GenBank/DDBJ whole genome shotgun (WGS) entry which is preliminary data.</text>
</comment>
<dbReference type="SUPFAM" id="SSF51905">
    <property type="entry name" value="FAD/NAD(P)-binding domain"/>
    <property type="match status" value="1"/>
</dbReference>
<dbReference type="GO" id="GO:0050660">
    <property type="term" value="F:flavin adenine dinucleotide binding"/>
    <property type="evidence" value="ECO:0007669"/>
    <property type="project" value="InterPro"/>
</dbReference>
<proteinExistence type="inferred from homology"/>
<comment type="catalytic activity">
    <reaction evidence="12 16">
        <text>N(6)-[(R)-dihydrolipoyl]-L-lysyl-[protein] + NAD(+) = N(6)-[(R)-lipoyl]-L-lysyl-[protein] + NADH + H(+)</text>
        <dbReference type="Rhea" id="RHEA:15045"/>
        <dbReference type="Rhea" id="RHEA-COMP:10474"/>
        <dbReference type="Rhea" id="RHEA-COMP:10475"/>
        <dbReference type="ChEBI" id="CHEBI:15378"/>
        <dbReference type="ChEBI" id="CHEBI:57540"/>
        <dbReference type="ChEBI" id="CHEBI:57945"/>
        <dbReference type="ChEBI" id="CHEBI:83099"/>
        <dbReference type="ChEBI" id="CHEBI:83100"/>
        <dbReference type="EC" id="1.8.1.4"/>
    </reaction>
</comment>
<dbReference type="InterPro" id="IPR036188">
    <property type="entry name" value="FAD/NAD-bd_sf"/>
</dbReference>
<evidence type="ECO:0000256" key="11">
    <source>
        <dbReference type="ARBA" id="ARBA00023284"/>
    </source>
</evidence>
<feature type="binding site" evidence="14">
    <location>
        <position position="268"/>
    </location>
    <ligand>
        <name>NAD(+)</name>
        <dbReference type="ChEBI" id="CHEBI:57540"/>
    </ligand>
</feature>
<comment type="similarity">
    <text evidence="2 16">Belongs to the class-I pyridine nucleotide-disulfide oxidoreductase family.</text>
</comment>
<keyword evidence="10" id="KW-1015">Disulfide bond</keyword>
<dbReference type="GO" id="GO:0006103">
    <property type="term" value="P:2-oxoglutarate metabolic process"/>
    <property type="evidence" value="ECO:0007669"/>
    <property type="project" value="TreeGrafter"/>
</dbReference>
<feature type="domain" description="Pyridine nucleotide-disulphide oxidoreductase dimerisation" evidence="17">
    <location>
        <begin position="344"/>
        <end position="456"/>
    </location>
</feature>
<evidence type="ECO:0000256" key="14">
    <source>
        <dbReference type="PIRSR" id="PIRSR000350-3"/>
    </source>
</evidence>
<comment type="cofactor">
    <cofactor evidence="14 16">
        <name>FAD</name>
        <dbReference type="ChEBI" id="CHEBI:57692"/>
    </cofactor>
    <text evidence="14 16">Binds 1 FAD per subunit.</text>
</comment>
<evidence type="ECO:0000256" key="4">
    <source>
        <dbReference type="ARBA" id="ARBA00016961"/>
    </source>
</evidence>
<dbReference type="GO" id="GO:0005737">
    <property type="term" value="C:cytoplasm"/>
    <property type="evidence" value="ECO:0007669"/>
    <property type="project" value="UniProtKB-SubCell"/>
</dbReference>
<reference evidence="19" key="1">
    <citation type="journal article" date="2014" name="Int. J. Syst. Evol. Microbiol.">
        <title>Complete genome sequence of Corynebacterium casei LMG S-19264T (=DSM 44701T), isolated from a smear-ripened cheese.</title>
        <authorList>
            <consortium name="US DOE Joint Genome Institute (JGI-PGF)"/>
            <person name="Walter F."/>
            <person name="Albersmeier A."/>
            <person name="Kalinowski J."/>
            <person name="Ruckert C."/>
        </authorList>
    </citation>
    <scope>NUCLEOTIDE SEQUENCE</scope>
    <source>
        <strain evidence="19">CGMCC 1.15152</strain>
    </source>
</reference>
<feature type="domain" description="FAD/NAD(P)-binding" evidence="18">
    <location>
        <begin position="6"/>
        <end position="323"/>
    </location>
</feature>
<keyword evidence="11 16" id="KW-0676">Redox-active center</keyword>
<dbReference type="PANTHER" id="PTHR22912">
    <property type="entry name" value="DISULFIDE OXIDOREDUCTASE"/>
    <property type="match status" value="1"/>
</dbReference>
<evidence type="ECO:0000256" key="5">
    <source>
        <dbReference type="ARBA" id="ARBA00022490"/>
    </source>
</evidence>
<comment type="subcellular location">
    <subcellularLocation>
        <location evidence="1">Cytoplasm</location>
    </subcellularLocation>
</comment>
<dbReference type="SUPFAM" id="SSF55424">
    <property type="entry name" value="FAD/NAD-linked reductases, dimerisation (C-terminal) domain"/>
    <property type="match status" value="1"/>
</dbReference>
<evidence type="ECO:0000256" key="16">
    <source>
        <dbReference type="RuleBase" id="RU003692"/>
    </source>
</evidence>
<dbReference type="PANTHER" id="PTHR22912:SF217">
    <property type="entry name" value="DIHYDROLIPOYL DEHYDROGENASE"/>
    <property type="match status" value="1"/>
</dbReference>
<dbReference type="GO" id="GO:0004148">
    <property type="term" value="F:dihydrolipoyl dehydrogenase (NADH) activity"/>
    <property type="evidence" value="ECO:0007669"/>
    <property type="project" value="UniProtKB-EC"/>
</dbReference>
<dbReference type="AlphaFoldDB" id="A0A917DI55"/>
<evidence type="ECO:0000256" key="6">
    <source>
        <dbReference type="ARBA" id="ARBA00022630"/>
    </source>
</evidence>
<evidence type="ECO:0000259" key="18">
    <source>
        <dbReference type="Pfam" id="PF07992"/>
    </source>
</evidence>
<keyword evidence="8 16" id="KW-0560">Oxidoreductase</keyword>
<evidence type="ECO:0000259" key="17">
    <source>
        <dbReference type="Pfam" id="PF02852"/>
    </source>
</evidence>
<evidence type="ECO:0000313" key="20">
    <source>
        <dbReference type="Proteomes" id="UP000633205"/>
    </source>
</evidence>
<dbReference type="InterPro" id="IPR016156">
    <property type="entry name" value="FAD/NAD-linked_Rdtase_dimer_sf"/>
</dbReference>
<evidence type="ECO:0000256" key="1">
    <source>
        <dbReference type="ARBA" id="ARBA00004496"/>
    </source>
</evidence>
<dbReference type="Gene3D" id="3.30.390.30">
    <property type="match status" value="1"/>
</dbReference>
<dbReference type="InterPro" id="IPR012999">
    <property type="entry name" value="Pyr_OxRdtase_I_AS"/>
</dbReference>
<feature type="disulfide bond" description="Redox-active" evidence="15">
    <location>
        <begin position="43"/>
        <end position="48"/>
    </location>
</feature>
<feature type="binding site" evidence="14">
    <location>
        <position position="52"/>
    </location>
    <ligand>
        <name>FAD</name>
        <dbReference type="ChEBI" id="CHEBI:57692"/>
    </ligand>
</feature>
<feature type="active site" description="Proton acceptor" evidence="13">
    <location>
        <position position="446"/>
    </location>
</feature>
<dbReference type="PRINTS" id="PR00411">
    <property type="entry name" value="PNDRDTASEI"/>
</dbReference>
<dbReference type="Pfam" id="PF07992">
    <property type="entry name" value="Pyr_redox_2"/>
    <property type="match status" value="1"/>
</dbReference>
<organism evidence="19 20">
    <name type="scientific">Microbacterium faecale</name>
    <dbReference type="NCBI Taxonomy" id="1804630"/>
    <lineage>
        <taxon>Bacteria</taxon>
        <taxon>Bacillati</taxon>
        <taxon>Actinomycetota</taxon>
        <taxon>Actinomycetes</taxon>
        <taxon>Micrococcales</taxon>
        <taxon>Microbacteriaceae</taxon>
        <taxon>Microbacterium</taxon>
    </lineage>
</organism>
<dbReference type="InterPro" id="IPR050151">
    <property type="entry name" value="Class-I_Pyr_Nuc-Dis_Oxidored"/>
</dbReference>
<evidence type="ECO:0000256" key="12">
    <source>
        <dbReference type="ARBA" id="ARBA00049187"/>
    </source>
</evidence>
<keyword evidence="20" id="KW-1185">Reference proteome</keyword>
<accession>A0A917DI55</accession>
<evidence type="ECO:0000256" key="13">
    <source>
        <dbReference type="PIRSR" id="PIRSR000350-2"/>
    </source>
</evidence>
<dbReference type="PROSITE" id="PS00076">
    <property type="entry name" value="PYRIDINE_REDOX_1"/>
    <property type="match status" value="1"/>
</dbReference>
<keyword evidence="5" id="KW-0963">Cytoplasm</keyword>
<reference evidence="19" key="2">
    <citation type="submission" date="2020-09" db="EMBL/GenBank/DDBJ databases">
        <authorList>
            <person name="Sun Q."/>
            <person name="Zhou Y."/>
        </authorList>
    </citation>
    <scope>NUCLEOTIDE SEQUENCE</scope>
    <source>
        <strain evidence="19">CGMCC 1.15152</strain>
    </source>
</reference>
<comment type="miscellaneous">
    <text evidence="16">The active site is a redox-active disulfide bond.</text>
</comment>
<dbReference type="PIRSF" id="PIRSF000350">
    <property type="entry name" value="Mercury_reductase_MerA"/>
    <property type="match status" value="1"/>
</dbReference>
<keyword evidence="6 16" id="KW-0285">Flavoprotein</keyword>
<dbReference type="NCBIfam" id="TIGR01350">
    <property type="entry name" value="lipoamide_DH"/>
    <property type="match status" value="1"/>
</dbReference>
<dbReference type="InterPro" id="IPR006258">
    <property type="entry name" value="Lipoamide_DH"/>
</dbReference>
<dbReference type="RefSeq" id="WP_188711915.1">
    <property type="nucleotide sequence ID" value="NZ_BMHO01000001.1"/>
</dbReference>
<protein>
    <recommendedName>
        <fullName evidence="4 16">Dihydrolipoyl dehydrogenase</fullName>
        <ecNumber evidence="3 16">1.8.1.4</ecNumber>
    </recommendedName>
</protein>
<evidence type="ECO:0000313" key="19">
    <source>
        <dbReference type="EMBL" id="GGD37489.1"/>
    </source>
</evidence>
<feature type="binding site" evidence="14">
    <location>
        <position position="115"/>
    </location>
    <ligand>
        <name>FAD</name>
        <dbReference type="ChEBI" id="CHEBI:57692"/>
    </ligand>
</feature>
<evidence type="ECO:0000256" key="7">
    <source>
        <dbReference type="ARBA" id="ARBA00022827"/>
    </source>
</evidence>
<evidence type="ECO:0000256" key="15">
    <source>
        <dbReference type="PIRSR" id="PIRSR000350-4"/>
    </source>
</evidence>
<dbReference type="Gene3D" id="3.50.50.60">
    <property type="entry name" value="FAD/NAD(P)-binding domain"/>
    <property type="match status" value="2"/>
</dbReference>
<keyword evidence="7 14" id="KW-0274">FAD</keyword>
<feature type="binding site" evidence="14">
    <location>
        <begin position="178"/>
        <end position="185"/>
    </location>
    <ligand>
        <name>NAD(+)</name>
        <dbReference type="ChEBI" id="CHEBI:57540"/>
    </ligand>
</feature>
<evidence type="ECO:0000256" key="8">
    <source>
        <dbReference type="ARBA" id="ARBA00023002"/>
    </source>
</evidence>
<dbReference type="InterPro" id="IPR001100">
    <property type="entry name" value="Pyr_nuc-diS_OxRdtase"/>
</dbReference>
<dbReference type="InterPro" id="IPR004099">
    <property type="entry name" value="Pyr_nucl-diS_OxRdtase_dimer"/>
</dbReference>
<evidence type="ECO:0000256" key="3">
    <source>
        <dbReference type="ARBA" id="ARBA00012608"/>
    </source>
</evidence>
<dbReference type="Pfam" id="PF02852">
    <property type="entry name" value="Pyr_redox_dim"/>
    <property type="match status" value="1"/>
</dbReference>
<keyword evidence="14" id="KW-0547">Nucleotide-binding</keyword>
<dbReference type="InterPro" id="IPR023753">
    <property type="entry name" value="FAD/NAD-binding_dom"/>
</dbReference>
<evidence type="ECO:0000256" key="9">
    <source>
        <dbReference type="ARBA" id="ARBA00023027"/>
    </source>
</evidence>
<sequence length="468" mass="47664">MTDHTFDLVVLGGGSGGYAAALRAAELGSSVAIIEADLLGGTCLHRGCVPTKALLHTAEVAETVRRAGTVGVEATLGGIDAAAARAWRTKLIDGKHRGLSSLVAARGITVVTGRGVLADADGRPAVAVGEDRWIGTDVVLATGAVPRTVPGVEFGGRILDSTAALALDETPGRVVVLGGGVIGVEFASAWRTLGAEVTIVEALDGLIQNEDPSSSAALEKALRRRGIALELGARVAGATENGEGVTVSIEREEVTSHIEADYLLVAVGRSPATGELGLDTLGIDTQRGFVATDDTLRTTGAHVWAVGDIVAGPQLAHRGFRHGAFVAETIAGLSPSPLDDALFPRVTYSTPEIASVGLTEPQAIAAHGSGRVVVQEVPLSSNAKTEIVSAGSTARSGFVKVVALDGGPVIGVHLVGERVGELITEGQLAVAWEAHPADIAPLVHAHPSQSEALGEAFLALAGSPLHTM</sequence>
<dbReference type="Proteomes" id="UP000633205">
    <property type="component" value="Unassembled WGS sequence"/>
</dbReference>
<dbReference type="PRINTS" id="PR00368">
    <property type="entry name" value="FADPNR"/>
</dbReference>
<feature type="binding site" evidence="14">
    <location>
        <position position="308"/>
    </location>
    <ligand>
        <name>FAD</name>
        <dbReference type="ChEBI" id="CHEBI:57692"/>
    </ligand>
</feature>
<name>A0A917DI55_9MICO</name>
<evidence type="ECO:0000256" key="10">
    <source>
        <dbReference type="ARBA" id="ARBA00023157"/>
    </source>
</evidence>
<gene>
    <name evidence="19" type="primary">pdhD</name>
    <name evidence="19" type="ORF">GCM10010915_17900</name>
</gene>
<dbReference type="EC" id="1.8.1.4" evidence="3 16"/>
<keyword evidence="9 14" id="KW-0520">NAD</keyword>
<feature type="binding site" evidence="14">
    <location>
        <position position="201"/>
    </location>
    <ligand>
        <name>NAD(+)</name>
        <dbReference type="ChEBI" id="CHEBI:57540"/>
    </ligand>
</feature>
<dbReference type="EMBL" id="BMHO01000001">
    <property type="protein sequence ID" value="GGD37489.1"/>
    <property type="molecule type" value="Genomic_DNA"/>
</dbReference>